<protein>
    <submittedName>
        <fullName evidence="1">Uncharacterized protein</fullName>
    </submittedName>
</protein>
<sequence>MKRYMDEQILDTWIRSPHADTAGREPQWTVEGAVSLLRIGGQKYRMQELWLLDGRISLMLPSSLSAMQESGSLKVQVEAKQQRKHEQWSFTDETKSIVCTLSWLKHELQPPYLEGFAQAMVVKIKQMRPELIVTGGGMLKPEAHDIAYYECLLPEGEKSVYQVVGMTVFAGRVLMCSFQFPLREVELWQQLAHAAISTIKLAESS</sequence>
<name>A0A1I2I0K6_9BACL</name>
<evidence type="ECO:0000313" key="2">
    <source>
        <dbReference type="Proteomes" id="UP000183410"/>
    </source>
</evidence>
<dbReference type="Proteomes" id="UP000183410">
    <property type="component" value="Unassembled WGS sequence"/>
</dbReference>
<accession>A0A1I2I0K6</accession>
<proteinExistence type="predicted"/>
<dbReference type="EMBL" id="FONN01000029">
    <property type="protein sequence ID" value="SFF35935.1"/>
    <property type="molecule type" value="Genomic_DNA"/>
</dbReference>
<organism evidence="1 2">
    <name type="scientific">Paenibacillus algorifonticola</name>
    <dbReference type="NCBI Taxonomy" id="684063"/>
    <lineage>
        <taxon>Bacteria</taxon>
        <taxon>Bacillati</taxon>
        <taxon>Bacillota</taxon>
        <taxon>Bacilli</taxon>
        <taxon>Bacillales</taxon>
        <taxon>Paenibacillaceae</taxon>
        <taxon>Paenibacillus</taxon>
    </lineage>
</organism>
<reference evidence="2" key="1">
    <citation type="submission" date="2016-10" db="EMBL/GenBank/DDBJ databases">
        <authorList>
            <person name="Varghese N."/>
            <person name="Submissions S."/>
        </authorList>
    </citation>
    <scope>NUCLEOTIDE SEQUENCE [LARGE SCALE GENOMIC DNA]</scope>
    <source>
        <strain evidence="2">CGMCC 1.10223</strain>
    </source>
</reference>
<keyword evidence="2" id="KW-1185">Reference proteome</keyword>
<gene>
    <name evidence="1" type="ORF">SAMN04487969_12948</name>
</gene>
<dbReference type="OrthoDB" id="2642906at2"/>
<dbReference type="RefSeq" id="WP_046234179.1">
    <property type="nucleotide sequence ID" value="NZ_FONN01000029.1"/>
</dbReference>
<dbReference type="AlphaFoldDB" id="A0A1I2I0K6"/>
<evidence type="ECO:0000313" key="1">
    <source>
        <dbReference type="EMBL" id="SFF35935.1"/>
    </source>
</evidence>